<dbReference type="GO" id="GO:0032040">
    <property type="term" value="C:small-subunit processome"/>
    <property type="evidence" value="ECO:0007669"/>
    <property type="project" value="TreeGrafter"/>
</dbReference>
<evidence type="ECO:0000313" key="4">
    <source>
        <dbReference type="Proteomes" id="UP000238479"/>
    </source>
</evidence>
<reference evidence="3 4" key="1">
    <citation type="journal article" date="2018" name="Nat. Genet.">
        <title>The Rosa genome provides new insights in the design of modern roses.</title>
        <authorList>
            <person name="Bendahmane M."/>
        </authorList>
    </citation>
    <scope>NUCLEOTIDE SEQUENCE [LARGE SCALE GENOMIC DNA]</scope>
    <source>
        <strain evidence="4">cv. Old Blush</strain>
    </source>
</reference>
<dbReference type="STRING" id="74649.A0A2P6RJC4"/>
<dbReference type="PANTHER" id="PTHR12581">
    <property type="entry name" value="HIV-1 REV BINDING PROTEIN 2, 3"/>
    <property type="match status" value="1"/>
</dbReference>
<dbReference type="Pfam" id="PF21800">
    <property type="entry name" value="KH_KRR1_2nd"/>
    <property type="match status" value="1"/>
</dbReference>
<dbReference type="Proteomes" id="UP000238479">
    <property type="component" value="Chromosome 2"/>
</dbReference>
<dbReference type="InterPro" id="IPR036612">
    <property type="entry name" value="KH_dom_type_1_sf"/>
</dbReference>
<evidence type="ECO:0000256" key="1">
    <source>
        <dbReference type="SAM" id="MobiDB-lite"/>
    </source>
</evidence>
<dbReference type="InterPro" id="IPR024166">
    <property type="entry name" value="rRNA_assembly_KRR1"/>
</dbReference>
<dbReference type="Gramene" id="PRQ46536">
    <property type="protein sequence ID" value="PRQ46536"/>
    <property type="gene ID" value="RchiOBHm_Chr2g0090081"/>
</dbReference>
<name>A0A2P6RJC4_ROSCH</name>
<dbReference type="EMBL" id="PDCK01000040">
    <property type="protein sequence ID" value="PRQ46536.1"/>
    <property type="molecule type" value="Genomic_DNA"/>
</dbReference>
<dbReference type="Gene3D" id="3.30.1370.10">
    <property type="entry name" value="K Homology domain, type 1"/>
    <property type="match status" value="4"/>
</dbReference>
<protein>
    <recommendedName>
        <fullName evidence="2">KRR1 small subunit processome component second KH domain-containing protein</fullName>
    </recommendedName>
</protein>
<gene>
    <name evidence="3" type="ORF">RchiOBHm_Chr2g0090081</name>
</gene>
<sequence length="427" mass="47369">MENQNIESMEMDKSGPSSSNDETSFSAFFSEKRQLKLQDVWPELESSLDAYGISCAINLPQRSVTISRTPTTKGRNYYDKAKSVVELLAITQVPPHLALEVLNGNWRFHTLIKTGNQEGGFCSKFGISPDQFAKRRDWLAGSLEAISALTLCHLYVNENTAAAVGSAASVLEFRRIVENCIVSDVNPAESNNKIKKFLSYKNHVLQKRGVDYTAVLEKSGMSEVTSFGAYVAKGLSRNKEVDQAWPFVESFLEQYGISCTLHRVLRSMTFSTTRVTKDPDVMDSVGALLEVLGSTSVPGSKVIQILDSRLQYEFIKTGFEKGGLCSKFDGIEKELAKNKQRLKRNAKNLGDLLVCDVYIDRSSVVVVGSCAAGLKEMRSIVERCLVKNEDPATAVRRLRSCNKKQGSLRLSDEKQVSLMKKLEGLCL</sequence>
<proteinExistence type="predicted"/>
<dbReference type="AlphaFoldDB" id="A0A2P6RJC4"/>
<comment type="caution">
    <text evidence="3">The sequence shown here is derived from an EMBL/GenBank/DDBJ whole genome shotgun (WGS) entry which is preliminary data.</text>
</comment>
<feature type="region of interest" description="Disordered" evidence="1">
    <location>
        <begin position="1"/>
        <end position="23"/>
    </location>
</feature>
<keyword evidence="4" id="KW-1185">Reference proteome</keyword>
<evidence type="ECO:0000313" key="3">
    <source>
        <dbReference type="EMBL" id="PRQ46536.1"/>
    </source>
</evidence>
<dbReference type="InterPro" id="IPR048548">
    <property type="entry name" value="KRR1-like_KH2"/>
</dbReference>
<organism evidence="3 4">
    <name type="scientific">Rosa chinensis</name>
    <name type="common">China rose</name>
    <dbReference type="NCBI Taxonomy" id="74649"/>
    <lineage>
        <taxon>Eukaryota</taxon>
        <taxon>Viridiplantae</taxon>
        <taxon>Streptophyta</taxon>
        <taxon>Embryophyta</taxon>
        <taxon>Tracheophyta</taxon>
        <taxon>Spermatophyta</taxon>
        <taxon>Magnoliopsida</taxon>
        <taxon>eudicotyledons</taxon>
        <taxon>Gunneridae</taxon>
        <taxon>Pentapetalae</taxon>
        <taxon>rosids</taxon>
        <taxon>fabids</taxon>
        <taxon>Rosales</taxon>
        <taxon>Rosaceae</taxon>
        <taxon>Rosoideae</taxon>
        <taxon>Rosoideae incertae sedis</taxon>
        <taxon>Rosa</taxon>
    </lineage>
</organism>
<accession>A0A2P6RJC4</accession>
<dbReference type="PANTHER" id="PTHR12581:SF0">
    <property type="entry name" value="KRR1 SMALL SUBUNIT PROCESSOME COMPONENT HOMOLOG"/>
    <property type="match status" value="1"/>
</dbReference>
<evidence type="ECO:0000259" key="2">
    <source>
        <dbReference type="Pfam" id="PF21800"/>
    </source>
</evidence>
<dbReference type="GO" id="GO:0003723">
    <property type="term" value="F:RNA binding"/>
    <property type="evidence" value="ECO:0007669"/>
    <property type="project" value="UniProtKB-KW"/>
</dbReference>
<feature type="domain" description="KRR1 small subunit processome component second KH" evidence="2">
    <location>
        <begin position="130"/>
        <end position="197"/>
    </location>
</feature>